<dbReference type="EMBL" id="CP041695">
    <property type="protein sequence ID" value="QDP80072.1"/>
    <property type="molecule type" value="Genomic_DNA"/>
</dbReference>
<reference evidence="2 3" key="1">
    <citation type="submission" date="2019-07" db="EMBL/GenBank/DDBJ databases">
        <title>Complete Genome Sequence and Methylome Analysis of Nocardia otitidis-caviarum NEB252.</title>
        <authorList>
            <person name="Fomenkov A."/>
            <person name="Anton B.P."/>
            <person name="Vincze T."/>
            <person name="Roberts R.J."/>
        </authorList>
    </citation>
    <scope>NUCLEOTIDE SEQUENCE [LARGE SCALE GENOMIC DNA]</scope>
    <source>
        <strain evidence="2 3">NEB252</strain>
    </source>
</reference>
<evidence type="ECO:0000313" key="2">
    <source>
        <dbReference type="EMBL" id="QDP80072.1"/>
    </source>
</evidence>
<dbReference type="RefSeq" id="WP_143981399.1">
    <property type="nucleotide sequence ID" value="NZ_CP041695.1"/>
</dbReference>
<keyword evidence="1" id="KW-0472">Membrane</keyword>
<organism evidence="2 3">
    <name type="scientific">Nocardia otitidiscaviarum</name>
    <dbReference type="NCBI Taxonomy" id="1823"/>
    <lineage>
        <taxon>Bacteria</taxon>
        <taxon>Bacillati</taxon>
        <taxon>Actinomycetota</taxon>
        <taxon>Actinomycetes</taxon>
        <taxon>Mycobacteriales</taxon>
        <taxon>Nocardiaceae</taxon>
        <taxon>Nocardia</taxon>
    </lineage>
</organism>
<keyword evidence="1" id="KW-1133">Transmembrane helix</keyword>
<dbReference type="Proteomes" id="UP000317039">
    <property type="component" value="Chromosome"/>
</dbReference>
<feature type="transmembrane region" description="Helical" evidence="1">
    <location>
        <begin position="50"/>
        <end position="76"/>
    </location>
</feature>
<gene>
    <name evidence="2" type="ORF">FOH10_16460</name>
</gene>
<protein>
    <submittedName>
        <fullName evidence="2">Uncharacterized protein</fullName>
    </submittedName>
</protein>
<dbReference type="KEGG" id="nod:FOH10_16460"/>
<accession>A0A516NMD5</accession>
<evidence type="ECO:0000256" key="1">
    <source>
        <dbReference type="SAM" id="Phobius"/>
    </source>
</evidence>
<proteinExistence type="predicted"/>
<sequence>MSAPDGSRLRAVWKPLRIPLILIALYLALHPIAAALSARHGFGSPDGIGIAYLAVTSMLVCLRMVLLVVVPAILAYRLAAHLATRTLLRISTDPTSKPPDPALSTN</sequence>
<evidence type="ECO:0000313" key="3">
    <source>
        <dbReference type="Proteomes" id="UP000317039"/>
    </source>
</evidence>
<keyword evidence="1" id="KW-0812">Transmembrane</keyword>
<name>A0A516NMD5_9NOCA</name>
<dbReference type="GeneID" id="80333971"/>
<dbReference type="AlphaFoldDB" id="A0A516NMD5"/>